<name>A0ABX7T0J8_9SPHN</name>
<evidence type="ECO:0000313" key="2">
    <source>
        <dbReference type="EMBL" id="QTD55060.1"/>
    </source>
</evidence>
<gene>
    <name evidence="2" type="ORF">J4G78_12595</name>
</gene>
<feature type="compositionally biased region" description="Basic and acidic residues" evidence="1">
    <location>
        <begin position="1"/>
        <end position="23"/>
    </location>
</feature>
<keyword evidence="3" id="KW-1185">Reference proteome</keyword>
<evidence type="ECO:0000256" key="1">
    <source>
        <dbReference type="SAM" id="MobiDB-lite"/>
    </source>
</evidence>
<feature type="region of interest" description="Disordered" evidence="1">
    <location>
        <begin position="1"/>
        <end position="29"/>
    </location>
</feature>
<accession>A0ABX7T0J8</accession>
<dbReference type="EMBL" id="CP071794">
    <property type="protein sequence ID" value="QTD55060.1"/>
    <property type="molecule type" value="Genomic_DNA"/>
</dbReference>
<protein>
    <submittedName>
        <fullName evidence="2">Uncharacterized protein</fullName>
    </submittedName>
</protein>
<reference evidence="2 3" key="1">
    <citation type="submission" date="2021-03" db="EMBL/GenBank/DDBJ databases">
        <title>Complete genome of Parasphingorhabdus_sp.JHSY0214.</title>
        <authorList>
            <person name="Yoo J.H."/>
            <person name="Bae J.W."/>
        </authorList>
    </citation>
    <scope>NUCLEOTIDE SEQUENCE [LARGE SCALE GENOMIC DNA]</scope>
    <source>
        <strain evidence="2 3">JHSY0214</strain>
    </source>
</reference>
<dbReference type="RefSeq" id="WP_207986887.1">
    <property type="nucleotide sequence ID" value="NZ_CP071794.1"/>
</dbReference>
<evidence type="ECO:0000313" key="3">
    <source>
        <dbReference type="Proteomes" id="UP000663923"/>
    </source>
</evidence>
<feature type="region of interest" description="Disordered" evidence="1">
    <location>
        <begin position="60"/>
        <end position="79"/>
    </location>
</feature>
<sequence>MTDKQTGNDRSEGIKSREADHPRHTYQTPANVLTDEHLSTEQKRDILRYWKEDVEARLRAEGEGMGQSEPISADKESTLAEEQQLINQALAEIEK</sequence>
<dbReference type="Proteomes" id="UP000663923">
    <property type="component" value="Chromosome"/>
</dbReference>
<organism evidence="2 3">
    <name type="scientific">Parasphingorhabdus cellanae</name>
    <dbReference type="NCBI Taxonomy" id="2806553"/>
    <lineage>
        <taxon>Bacteria</taxon>
        <taxon>Pseudomonadati</taxon>
        <taxon>Pseudomonadota</taxon>
        <taxon>Alphaproteobacteria</taxon>
        <taxon>Sphingomonadales</taxon>
        <taxon>Sphingomonadaceae</taxon>
        <taxon>Parasphingorhabdus</taxon>
    </lineage>
</organism>
<proteinExistence type="predicted"/>